<feature type="signal peptide" evidence="2">
    <location>
        <begin position="1"/>
        <end position="17"/>
    </location>
</feature>
<dbReference type="OrthoDB" id="4462933at2759"/>
<sequence>MIVKCSLLLLSAAFAFATDQIPIGESSTCLASSDPNACCTGGATTGKVVIADRTFEFTCGSKLISLNPNNAQTFNNAHECASECAADPSCEASAFKAKGPPARGGKNCFFVMGDNMDQKSDEAWIGFTEVIPTCLESDDPNSCCSDPGTKEGEVLIDDVRWKWTCGSILASANTTPRPALNVQDCASQCAAEGCDAISYRKAGKRAEKCFFVLGDNKDQKEANAFITVAKVVDDVVEPPAPEPGCAEDLAATEQKLQTCLSNQQDPANLNQCEADKLALENAGKDCRREAEQFEQKKEEWRLKHQQCETEKGNISLDKQKLENDKSALKLQLDHKDDEIAALNSQIATLKGKLSGLRQAYEALDIECNGEGPDGKCRTNIYDAERGDDLCIIDAGNEKFKIYYGKLDDEGFSDLGSGRANSFKDCAERCANYKGAKKCVRFMWSTDGKDRSCYMRSHGKERIPTQSSKWSSGQLL</sequence>
<dbReference type="PROSITE" id="PS50948">
    <property type="entry name" value="PAN"/>
    <property type="match status" value="1"/>
</dbReference>
<keyword evidence="1" id="KW-0175">Coiled coil</keyword>
<dbReference type="AlphaFoldDB" id="A0A1V6QSF1"/>
<protein>
    <recommendedName>
        <fullName evidence="3">Apple domain-containing protein</fullName>
    </recommendedName>
</protein>
<proteinExistence type="predicted"/>
<feature type="domain" description="Apple" evidence="3">
    <location>
        <begin position="39"/>
        <end position="134"/>
    </location>
</feature>
<reference evidence="5" key="1">
    <citation type="journal article" date="2017" name="Nat. Microbiol.">
        <title>Global analysis of biosynthetic gene clusters reveals vast potential of secondary metabolite production in Penicillium species.</title>
        <authorList>
            <person name="Nielsen J.C."/>
            <person name="Grijseels S."/>
            <person name="Prigent S."/>
            <person name="Ji B."/>
            <person name="Dainat J."/>
            <person name="Nielsen K.F."/>
            <person name="Frisvad J.C."/>
            <person name="Workman M."/>
            <person name="Nielsen J."/>
        </authorList>
    </citation>
    <scope>NUCLEOTIDE SEQUENCE [LARGE SCALE GENOMIC DNA]</scope>
    <source>
        <strain evidence="5">IBT 29525</strain>
    </source>
</reference>
<evidence type="ECO:0000259" key="3">
    <source>
        <dbReference type="PROSITE" id="PS50948"/>
    </source>
</evidence>
<organism evidence="4 5">
    <name type="scientific">Penicillium solitum</name>
    <dbReference type="NCBI Taxonomy" id="60172"/>
    <lineage>
        <taxon>Eukaryota</taxon>
        <taxon>Fungi</taxon>
        <taxon>Dikarya</taxon>
        <taxon>Ascomycota</taxon>
        <taxon>Pezizomycotina</taxon>
        <taxon>Eurotiomycetes</taxon>
        <taxon>Eurotiomycetidae</taxon>
        <taxon>Eurotiales</taxon>
        <taxon>Aspergillaceae</taxon>
        <taxon>Penicillium</taxon>
    </lineage>
</organism>
<dbReference type="Proteomes" id="UP000191612">
    <property type="component" value="Unassembled WGS sequence"/>
</dbReference>
<comment type="caution">
    <text evidence="4">The sequence shown here is derived from an EMBL/GenBank/DDBJ whole genome shotgun (WGS) entry which is preliminary data.</text>
</comment>
<dbReference type="EMBL" id="MDYO01000045">
    <property type="protein sequence ID" value="OQD92101.1"/>
    <property type="molecule type" value="Genomic_DNA"/>
</dbReference>
<dbReference type="InterPro" id="IPR003609">
    <property type="entry name" value="Pan_app"/>
</dbReference>
<evidence type="ECO:0000313" key="4">
    <source>
        <dbReference type="EMBL" id="OQD92101.1"/>
    </source>
</evidence>
<accession>A0A1V6QSF1</accession>
<feature type="coiled-coil region" evidence="1">
    <location>
        <begin position="276"/>
        <end position="366"/>
    </location>
</feature>
<keyword evidence="2" id="KW-0732">Signal</keyword>
<name>A0A1V6QSF1_9EURO</name>
<feature type="chain" id="PRO_5011963488" description="Apple domain-containing protein" evidence="2">
    <location>
        <begin position="18"/>
        <end position="475"/>
    </location>
</feature>
<evidence type="ECO:0000256" key="1">
    <source>
        <dbReference type="SAM" id="Coils"/>
    </source>
</evidence>
<dbReference type="Pfam" id="PF00024">
    <property type="entry name" value="PAN_1"/>
    <property type="match status" value="1"/>
</dbReference>
<keyword evidence="5" id="KW-1185">Reference proteome</keyword>
<evidence type="ECO:0000313" key="5">
    <source>
        <dbReference type="Proteomes" id="UP000191612"/>
    </source>
</evidence>
<gene>
    <name evidence="4" type="ORF">PENSOL_c045G09099</name>
</gene>
<dbReference type="Gene3D" id="3.50.4.10">
    <property type="entry name" value="Hepatocyte Growth Factor"/>
    <property type="match status" value="1"/>
</dbReference>
<evidence type="ECO:0000256" key="2">
    <source>
        <dbReference type="SAM" id="SignalP"/>
    </source>
</evidence>